<dbReference type="PANTHER" id="PTHR10889:SF3">
    <property type="entry name" value="DEOXYRIBOSE-PHOSPHATE ALDOLASE"/>
    <property type="match status" value="1"/>
</dbReference>
<evidence type="ECO:0000256" key="3">
    <source>
        <dbReference type="ARBA" id="ARBA00012515"/>
    </source>
</evidence>
<proteinExistence type="inferred from homology"/>
<dbReference type="InterPro" id="IPR013785">
    <property type="entry name" value="Aldolase_TIM"/>
</dbReference>
<dbReference type="NCBIfam" id="TIGR00126">
    <property type="entry name" value="deoC"/>
    <property type="match status" value="1"/>
</dbReference>
<dbReference type="CDD" id="cd00959">
    <property type="entry name" value="DeoC"/>
    <property type="match status" value="1"/>
</dbReference>
<name>A0ABY5Z680_9ACTN</name>
<organism evidence="8 9">
    <name type="scientific">Dactylosporangium roseum</name>
    <dbReference type="NCBI Taxonomy" id="47989"/>
    <lineage>
        <taxon>Bacteria</taxon>
        <taxon>Bacillati</taxon>
        <taxon>Actinomycetota</taxon>
        <taxon>Actinomycetes</taxon>
        <taxon>Micromonosporales</taxon>
        <taxon>Micromonosporaceae</taxon>
        <taxon>Dactylosporangium</taxon>
    </lineage>
</organism>
<dbReference type="Proteomes" id="UP001058271">
    <property type="component" value="Chromosome"/>
</dbReference>
<dbReference type="Pfam" id="PF01791">
    <property type="entry name" value="DeoC"/>
    <property type="match status" value="1"/>
</dbReference>
<dbReference type="PANTHER" id="PTHR10889">
    <property type="entry name" value="DEOXYRIBOSE-PHOSPHATE ALDOLASE"/>
    <property type="match status" value="1"/>
</dbReference>
<comment type="pathway">
    <text evidence="1">Carbohydrate degradation; 2-deoxy-D-ribose 1-phosphate degradation; D-glyceraldehyde 3-phosphate and acetaldehyde from 2-deoxy-alpha-D-ribose 1-phosphate: step 2/2.</text>
</comment>
<evidence type="ECO:0000256" key="6">
    <source>
        <dbReference type="ARBA" id="ARBA00048791"/>
    </source>
</evidence>
<comment type="catalytic activity">
    <reaction evidence="6">
        <text>2-deoxy-D-ribose 5-phosphate = D-glyceraldehyde 3-phosphate + acetaldehyde</text>
        <dbReference type="Rhea" id="RHEA:12821"/>
        <dbReference type="ChEBI" id="CHEBI:15343"/>
        <dbReference type="ChEBI" id="CHEBI:59776"/>
        <dbReference type="ChEBI" id="CHEBI:62877"/>
        <dbReference type="EC" id="4.1.2.4"/>
    </reaction>
</comment>
<evidence type="ECO:0000313" key="8">
    <source>
        <dbReference type="EMBL" id="UWZ37568.1"/>
    </source>
</evidence>
<dbReference type="SMART" id="SM01133">
    <property type="entry name" value="DeoC"/>
    <property type="match status" value="1"/>
</dbReference>
<dbReference type="InterPro" id="IPR011343">
    <property type="entry name" value="DeoC"/>
</dbReference>
<dbReference type="Gene3D" id="3.20.20.70">
    <property type="entry name" value="Aldolase class I"/>
    <property type="match status" value="1"/>
</dbReference>
<dbReference type="SUPFAM" id="SSF51569">
    <property type="entry name" value="Aldolase"/>
    <property type="match status" value="1"/>
</dbReference>
<evidence type="ECO:0000313" key="9">
    <source>
        <dbReference type="Proteomes" id="UP001058271"/>
    </source>
</evidence>
<evidence type="ECO:0000256" key="2">
    <source>
        <dbReference type="ARBA" id="ARBA00009473"/>
    </source>
</evidence>
<keyword evidence="4 8" id="KW-0456">Lyase</keyword>
<evidence type="ECO:0000256" key="4">
    <source>
        <dbReference type="ARBA" id="ARBA00023239"/>
    </source>
</evidence>
<keyword evidence="9" id="KW-1185">Reference proteome</keyword>
<comment type="similarity">
    <text evidence="2">Belongs to the DeoC/FbaB aldolase family. DeoC type 2 subfamily.</text>
</comment>
<dbReference type="GO" id="GO:0004139">
    <property type="term" value="F:deoxyribose-phosphate aldolase activity"/>
    <property type="evidence" value="ECO:0007669"/>
    <property type="project" value="UniProtKB-EC"/>
</dbReference>
<gene>
    <name evidence="8" type="primary">deoC</name>
    <name evidence="8" type="ORF">Drose_04590</name>
</gene>
<dbReference type="InterPro" id="IPR002915">
    <property type="entry name" value="DeoC/FbaB/LacD_aldolase"/>
</dbReference>
<sequence>MTLTVEVARSQAALRTFLHGLPGVDQVGAEQRAAMLGTRSIKTTAKAQALDLAIRMVDLTTLEGSDTPGKVRALCAKAVRPDPADATCPSAAAVCVYPAMIPVAAEALRGTGVHLASVATAFPSGQAPLDVKLADTRAAVAAGADEIDMVISRGAFLAGRYAEVHDEIAAVKEACGGAHLKVILETGELATLDNVRRASWLAMLAGADFVKTSTGKVQPAATLPVTLVMLEAVRDFREQTGRVVGVKPAGGIRTAKDAIKYLVLVNETAGPDWLHPDRFRFGASTLLNDLLMQRTKMATGRYCGPDYFTLD</sequence>
<keyword evidence="5" id="KW-0704">Schiff base</keyword>
<evidence type="ECO:0000256" key="1">
    <source>
        <dbReference type="ARBA" id="ARBA00004816"/>
    </source>
</evidence>
<protein>
    <recommendedName>
        <fullName evidence="3 7">Deoxyribose-phosphate aldolase</fullName>
        <ecNumber evidence="3 7">4.1.2.4</ecNumber>
    </recommendedName>
</protein>
<dbReference type="EMBL" id="CP073721">
    <property type="protein sequence ID" value="UWZ37568.1"/>
    <property type="molecule type" value="Genomic_DNA"/>
</dbReference>
<evidence type="ECO:0000256" key="5">
    <source>
        <dbReference type="ARBA" id="ARBA00023270"/>
    </source>
</evidence>
<dbReference type="RefSeq" id="WP_260726927.1">
    <property type="nucleotide sequence ID" value="NZ_BAAABS010000070.1"/>
</dbReference>
<evidence type="ECO:0000256" key="7">
    <source>
        <dbReference type="NCBIfam" id="TIGR00126"/>
    </source>
</evidence>
<dbReference type="EC" id="4.1.2.4" evidence="3 7"/>
<reference evidence="8" key="1">
    <citation type="submission" date="2021-04" db="EMBL/GenBank/DDBJ databases">
        <title>Biosynthetic gene clusters of Dactylosporangioum roseum.</title>
        <authorList>
            <person name="Hartkoorn R.C."/>
            <person name="Beaudoing E."/>
            <person name="Hot D."/>
            <person name="Moureu S."/>
        </authorList>
    </citation>
    <scope>NUCLEOTIDE SEQUENCE</scope>
    <source>
        <strain evidence="8">NRRL B-16295</strain>
    </source>
</reference>
<dbReference type="PIRSF" id="PIRSF001357">
    <property type="entry name" value="DeoC"/>
    <property type="match status" value="1"/>
</dbReference>
<accession>A0ABY5Z680</accession>